<feature type="chain" id="PRO_5046427737" description="Lipoprotein" evidence="2">
    <location>
        <begin position="35"/>
        <end position="222"/>
    </location>
</feature>
<dbReference type="PANTHER" id="PTHR39335:SF1">
    <property type="entry name" value="BLL4220 PROTEIN"/>
    <property type="match status" value="1"/>
</dbReference>
<keyword evidence="2" id="KW-0732">Signal</keyword>
<protein>
    <recommendedName>
        <fullName evidence="5">Lipoprotein</fullName>
    </recommendedName>
</protein>
<sequence>MFGNRLTRVLATATAALALSSCAAGSGGAPPAQAAPPQANSNADFDGTFLAGTAAGNGAAPGTGDLAPPREQRSPVARRWVQISADPADRASGPLRNGAGRALYFFTGDTPSAGASACAGACAETWPPVVVDPRGTVFLDRVPEQAVGHFVRTDGLTQLTVAGRPVYRYAGDTGDGRARGHGLDGAWFAAAPSGQAARLDPDGRDTATADASQGTYPSGGAR</sequence>
<dbReference type="InterPro" id="IPR005297">
    <property type="entry name" value="Lipoprotein_repeat"/>
</dbReference>
<evidence type="ECO:0000256" key="2">
    <source>
        <dbReference type="SAM" id="SignalP"/>
    </source>
</evidence>
<comment type="caution">
    <text evidence="3">The sequence shown here is derived from an EMBL/GenBank/DDBJ whole genome shotgun (WGS) entry which is preliminary data.</text>
</comment>
<dbReference type="EMBL" id="JALPTH010000010">
    <property type="protein sequence ID" value="MCK8678208.1"/>
    <property type="molecule type" value="Genomic_DNA"/>
</dbReference>
<evidence type="ECO:0008006" key="5">
    <source>
        <dbReference type="Google" id="ProtNLM"/>
    </source>
</evidence>
<name>A0ABT0IA54_9ACTN</name>
<dbReference type="RefSeq" id="WP_248633806.1">
    <property type="nucleotide sequence ID" value="NZ_JALPTH010000010.1"/>
</dbReference>
<feature type="compositionally biased region" description="Low complexity" evidence="1">
    <location>
        <begin position="26"/>
        <end position="64"/>
    </location>
</feature>
<feature type="signal peptide" evidence="2">
    <location>
        <begin position="1"/>
        <end position="34"/>
    </location>
</feature>
<evidence type="ECO:0000313" key="3">
    <source>
        <dbReference type="EMBL" id="MCK8678208.1"/>
    </source>
</evidence>
<proteinExistence type="predicted"/>
<dbReference type="PROSITE" id="PS51257">
    <property type="entry name" value="PROKAR_LIPOPROTEIN"/>
    <property type="match status" value="1"/>
</dbReference>
<organism evidence="3 4">
    <name type="scientific">Streptomyces lichenis</name>
    <dbReference type="NCBI Taxonomy" id="2306967"/>
    <lineage>
        <taxon>Bacteria</taxon>
        <taxon>Bacillati</taxon>
        <taxon>Actinomycetota</taxon>
        <taxon>Actinomycetes</taxon>
        <taxon>Kitasatosporales</taxon>
        <taxon>Streptomycetaceae</taxon>
        <taxon>Streptomyces</taxon>
    </lineage>
</organism>
<accession>A0ABT0IA54</accession>
<keyword evidence="4" id="KW-1185">Reference proteome</keyword>
<feature type="region of interest" description="Disordered" evidence="1">
    <location>
        <begin position="26"/>
        <end position="71"/>
    </location>
</feature>
<evidence type="ECO:0000256" key="1">
    <source>
        <dbReference type="SAM" id="MobiDB-lite"/>
    </source>
</evidence>
<dbReference type="Pfam" id="PF03640">
    <property type="entry name" value="Lipoprotein_15"/>
    <property type="match status" value="2"/>
</dbReference>
<evidence type="ECO:0000313" key="4">
    <source>
        <dbReference type="Proteomes" id="UP001522868"/>
    </source>
</evidence>
<reference evidence="3 4" key="1">
    <citation type="submission" date="2022-04" db="EMBL/GenBank/DDBJ databases">
        <title>Streptomyces sp. nov. LCR6-01 isolated from Lichen of Dirinaria sp.</title>
        <authorList>
            <person name="Kanchanasin P."/>
            <person name="Tanasupawat S."/>
            <person name="Phongsopitanun W."/>
        </authorList>
    </citation>
    <scope>NUCLEOTIDE SEQUENCE [LARGE SCALE GENOMIC DNA]</scope>
    <source>
        <strain evidence="3 4">LCR6-01</strain>
    </source>
</reference>
<gene>
    <name evidence="3" type="ORF">M1O15_12525</name>
</gene>
<dbReference type="Proteomes" id="UP001522868">
    <property type="component" value="Unassembled WGS sequence"/>
</dbReference>
<dbReference type="PANTHER" id="PTHR39335">
    <property type="entry name" value="BLL4220 PROTEIN"/>
    <property type="match status" value="1"/>
</dbReference>
<feature type="region of interest" description="Disordered" evidence="1">
    <location>
        <begin position="194"/>
        <end position="222"/>
    </location>
</feature>